<organism evidence="1 2">
    <name type="scientific">Vanilla planifolia</name>
    <name type="common">Vanilla</name>
    <dbReference type="NCBI Taxonomy" id="51239"/>
    <lineage>
        <taxon>Eukaryota</taxon>
        <taxon>Viridiplantae</taxon>
        <taxon>Streptophyta</taxon>
        <taxon>Embryophyta</taxon>
        <taxon>Tracheophyta</taxon>
        <taxon>Spermatophyta</taxon>
        <taxon>Magnoliopsida</taxon>
        <taxon>Liliopsida</taxon>
        <taxon>Asparagales</taxon>
        <taxon>Orchidaceae</taxon>
        <taxon>Vanilloideae</taxon>
        <taxon>Vanilleae</taxon>
        <taxon>Vanilla</taxon>
    </lineage>
</organism>
<dbReference type="EMBL" id="JADCNL010000009">
    <property type="protein sequence ID" value="KAG0466491.1"/>
    <property type="molecule type" value="Genomic_DNA"/>
</dbReference>
<evidence type="ECO:0000313" key="2">
    <source>
        <dbReference type="Proteomes" id="UP000636800"/>
    </source>
</evidence>
<dbReference type="AlphaFoldDB" id="A0A835Q534"/>
<reference evidence="1 2" key="1">
    <citation type="journal article" date="2020" name="Nat. Food">
        <title>A phased Vanilla planifolia genome enables genetic improvement of flavour and production.</title>
        <authorList>
            <person name="Hasing T."/>
            <person name="Tang H."/>
            <person name="Brym M."/>
            <person name="Khazi F."/>
            <person name="Huang T."/>
            <person name="Chambers A.H."/>
        </authorList>
    </citation>
    <scope>NUCLEOTIDE SEQUENCE [LARGE SCALE GENOMIC DNA]</scope>
    <source>
        <tissue evidence="1">Leaf</tissue>
    </source>
</reference>
<keyword evidence="2" id="KW-1185">Reference proteome</keyword>
<protein>
    <submittedName>
        <fullName evidence="1">Uncharacterized protein</fullName>
    </submittedName>
</protein>
<proteinExistence type="predicted"/>
<accession>A0A835Q534</accession>
<evidence type="ECO:0000313" key="1">
    <source>
        <dbReference type="EMBL" id="KAG0466491.1"/>
    </source>
</evidence>
<dbReference type="OrthoDB" id="550424at2759"/>
<comment type="caution">
    <text evidence="1">The sequence shown here is derived from an EMBL/GenBank/DDBJ whole genome shotgun (WGS) entry which is preliminary data.</text>
</comment>
<gene>
    <name evidence="1" type="ORF">HPP92_018071</name>
</gene>
<sequence>MPKGRCKANKTLGIVAPDVTQLGSNNASSDKGDKVDVDDKVEASTKVSETNYEENSHLLIKPSLQNIKEGILYNDRAHKDVTYQNFWSQQGTPNMGTYV</sequence>
<name>A0A835Q534_VANPL</name>
<dbReference type="Proteomes" id="UP000636800">
    <property type="component" value="Unassembled WGS sequence"/>
</dbReference>